<keyword evidence="2" id="KW-0732">Signal</keyword>
<reference evidence="3 4" key="1">
    <citation type="journal article" date="2021" name="Int. J. Syst. Evol. Microbiol.">
        <title>Lentilactobacillus fungorum sp. nov., isolated from spent mushroom substrates.</title>
        <authorList>
            <person name="Tohno M."/>
            <person name="Tanizawa Y."/>
            <person name="Kojima Y."/>
            <person name="Sakamoto M."/>
            <person name="Ohkuma M."/>
            <person name="Kobayashi H."/>
        </authorList>
    </citation>
    <scope>NUCLEOTIDE SEQUENCE [LARGE SCALE GENOMIC DNA]</scope>
    <source>
        <strain evidence="3 4">YK48G</strain>
    </source>
</reference>
<evidence type="ECO:0000313" key="4">
    <source>
        <dbReference type="Proteomes" id="UP000604765"/>
    </source>
</evidence>
<feature type="compositionally biased region" description="Basic and acidic residues" evidence="1">
    <location>
        <begin position="102"/>
        <end position="111"/>
    </location>
</feature>
<accession>A0ABQ3W2T2</accession>
<comment type="caution">
    <text evidence="3">The sequence shown here is derived from an EMBL/GenBank/DDBJ whole genome shotgun (WGS) entry which is preliminary data.</text>
</comment>
<keyword evidence="4" id="KW-1185">Reference proteome</keyword>
<dbReference type="Proteomes" id="UP000604765">
    <property type="component" value="Unassembled WGS sequence"/>
</dbReference>
<sequence length="141" mass="15059">MITIRLKKGLFSASVSLVMTGTILGSVISANAAVTSTQPRQIKQINQTEVSMGKSKSNFDSGKKPKIELSDSSKSSLTVVKRPMTSLTPSETSAETLTDNSGFEHRPEKITHSSYKTIDSGLTDATNVNSNGLSVQYTQSS</sequence>
<protein>
    <submittedName>
        <fullName evidence="3">Uncharacterized protein</fullName>
    </submittedName>
</protein>
<feature type="compositionally biased region" description="Polar residues" evidence="1">
    <location>
        <begin position="49"/>
        <end position="60"/>
    </location>
</feature>
<feature type="signal peptide" evidence="2">
    <location>
        <begin position="1"/>
        <end position="32"/>
    </location>
</feature>
<gene>
    <name evidence="3" type="ORF">YK48G_23430</name>
</gene>
<proteinExistence type="predicted"/>
<feature type="region of interest" description="Disordered" evidence="1">
    <location>
        <begin position="49"/>
        <end position="141"/>
    </location>
</feature>
<dbReference type="EMBL" id="BNJR01000017">
    <property type="protein sequence ID" value="GHP14918.1"/>
    <property type="molecule type" value="Genomic_DNA"/>
</dbReference>
<dbReference type="RefSeq" id="WP_203630885.1">
    <property type="nucleotide sequence ID" value="NZ_BNJR01000017.1"/>
</dbReference>
<evidence type="ECO:0000256" key="1">
    <source>
        <dbReference type="SAM" id="MobiDB-lite"/>
    </source>
</evidence>
<organism evidence="3 4">
    <name type="scientific">Lentilactobacillus fungorum</name>
    <dbReference type="NCBI Taxonomy" id="2201250"/>
    <lineage>
        <taxon>Bacteria</taxon>
        <taxon>Bacillati</taxon>
        <taxon>Bacillota</taxon>
        <taxon>Bacilli</taxon>
        <taxon>Lactobacillales</taxon>
        <taxon>Lactobacillaceae</taxon>
        <taxon>Lentilactobacillus</taxon>
    </lineage>
</organism>
<feature type="compositionally biased region" description="Polar residues" evidence="1">
    <location>
        <begin position="85"/>
        <end position="101"/>
    </location>
</feature>
<feature type="compositionally biased region" description="Polar residues" evidence="1">
    <location>
        <begin position="123"/>
        <end position="141"/>
    </location>
</feature>
<evidence type="ECO:0000313" key="3">
    <source>
        <dbReference type="EMBL" id="GHP14918.1"/>
    </source>
</evidence>
<feature type="chain" id="PRO_5045751985" evidence="2">
    <location>
        <begin position="33"/>
        <end position="141"/>
    </location>
</feature>
<feature type="compositionally biased region" description="Basic and acidic residues" evidence="1">
    <location>
        <begin position="61"/>
        <end position="71"/>
    </location>
</feature>
<evidence type="ECO:0000256" key="2">
    <source>
        <dbReference type="SAM" id="SignalP"/>
    </source>
</evidence>
<name>A0ABQ3W2T2_9LACO</name>